<name>A0A8C2J5Y6_CYPCA</name>
<dbReference type="Proteomes" id="UP000694427">
    <property type="component" value="Unplaced"/>
</dbReference>
<reference evidence="2" key="1">
    <citation type="submission" date="2025-05" db="UniProtKB">
        <authorList>
            <consortium name="Ensembl"/>
        </authorList>
    </citation>
    <scope>IDENTIFICATION</scope>
</reference>
<protein>
    <recommendedName>
        <fullName evidence="5">Glutathione peroxidase</fullName>
    </recommendedName>
</protein>
<dbReference type="Ensembl" id="ENSCCRT00020096890.1">
    <property type="protein sequence ID" value="ENSCCRP00020088609.1"/>
    <property type="gene ID" value="ENSCCRG00020040704.1"/>
</dbReference>
<evidence type="ECO:0000256" key="1">
    <source>
        <dbReference type="SAM" id="SignalP"/>
    </source>
</evidence>
<sequence length="66" mass="7597">LFQKFEVGRLFLFYFLMFLKEPKVVCNPGVGDTIHNYCAKTINGTQYIPFSYFAGKHVLIVNVATF</sequence>
<proteinExistence type="predicted"/>
<evidence type="ECO:0008006" key="5">
    <source>
        <dbReference type="Google" id="ProtNLM"/>
    </source>
</evidence>
<dbReference type="Gene3D" id="3.40.30.10">
    <property type="entry name" value="Glutaredoxin"/>
    <property type="match status" value="1"/>
</dbReference>
<organism evidence="2 4">
    <name type="scientific">Cyprinus carpio</name>
    <name type="common">Common carp</name>
    <dbReference type="NCBI Taxonomy" id="7962"/>
    <lineage>
        <taxon>Eukaryota</taxon>
        <taxon>Metazoa</taxon>
        <taxon>Chordata</taxon>
        <taxon>Craniata</taxon>
        <taxon>Vertebrata</taxon>
        <taxon>Euteleostomi</taxon>
        <taxon>Actinopterygii</taxon>
        <taxon>Neopterygii</taxon>
        <taxon>Teleostei</taxon>
        <taxon>Ostariophysi</taxon>
        <taxon>Cypriniformes</taxon>
        <taxon>Cyprinidae</taxon>
        <taxon>Cyprininae</taxon>
        <taxon>Cyprinus</taxon>
    </lineage>
</organism>
<evidence type="ECO:0000313" key="2">
    <source>
        <dbReference type="Ensembl" id="ENSCCRP00020088609.1"/>
    </source>
</evidence>
<accession>A0A8C2J5Y6</accession>
<dbReference type="AlphaFoldDB" id="A0A8C2J5Y6"/>
<dbReference type="OMA" id="HEACASC"/>
<feature type="chain" id="PRO_5044678290" description="Glutathione peroxidase" evidence="1">
    <location>
        <begin position="27"/>
        <end position="66"/>
    </location>
</feature>
<keyword evidence="1" id="KW-0732">Signal</keyword>
<evidence type="ECO:0000313" key="4">
    <source>
        <dbReference type="Proteomes" id="UP000694701"/>
    </source>
</evidence>
<evidence type="ECO:0000313" key="3">
    <source>
        <dbReference type="Proteomes" id="UP000694427"/>
    </source>
</evidence>
<dbReference type="Ensembl" id="ENSCCRT00010085441.1">
    <property type="protein sequence ID" value="ENSCCRP00010077015.1"/>
    <property type="gene ID" value="ENSCCRG00010033647.1"/>
</dbReference>
<keyword evidence="3" id="KW-1185">Reference proteome</keyword>
<feature type="signal peptide" evidence="1">
    <location>
        <begin position="1"/>
        <end position="26"/>
    </location>
</feature>
<dbReference type="Proteomes" id="UP000694701">
    <property type="component" value="Unplaced"/>
</dbReference>